<evidence type="ECO:0000256" key="4">
    <source>
        <dbReference type="ARBA" id="ARBA00022692"/>
    </source>
</evidence>
<dbReference type="EMBL" id="GIIL01006101">
    <property type="protein sequence ID" value="NOV49827.1"/>
    <property type="molecule type" value="Transcribed_RNA"/>
</dbReference>
<dbReference type="InterPro" id="IPR039205">
    <property type="entry name" value="NDUFA11"/>
</dbReference>
<evidence type="ECO:0000256" key="8">
    <source>
        <dbReference type="ARBA" id="ARBA00023136"/>
    </source>
</evidence>
<comment type="similarity">
    <text evidence="2">Belongs to the complex I NDUFA11 subunit family.</text>
</comment>
<comment type="subcellular location">
    <subcellularLocation>
        <location evidence="1">Mitochondrion inner membrane</location>
        <topology evidence="1">Multi-pass membrane protein</topology>
        <orientation evidence="1">Matrix side</orientation>
    </subcellularLocation>
</comment>
<evidence type="ECO:0000256" key="6">
    <source>
        <dbReference type="ARBA" id="ARBA00022989"/>
    </source>
</evidence>
<evidence type="ECO:0000256" key="5">
    <source>
        <dbReference type="ARBA" id="ARBA00022792"/>
    </source>
</evidence>
<dbReference type="AlphaFoldDB" id="A0A6M2DZ21"/>
<reference evidence="12" key="1">
    <citation type="submission" date="2020-03" db="EMBL/GenBank/DDBJ databases">
        <title>Transcriptomic Profiling of the Digestive Tract of the Rat Flea, Xenopsylla cheopis, Following Blood Feeding and Infection with Yersinia pestis.</title>
        <authorList>
            <person name="Bland D.M."/>
            <person name="Martens C.A."/>
            <person name="Virtaneva K."/>
            <person name="Kanakabandi K."/>
            <person name="Long D."/>
            <person name="Rosenke R."/>
            <person name="Saturday G.A."/>
            <person name="Hoyt F.H."/>
            <person name="Bruno D.P."/>
            <person name="Ribeiro J.M.C."/>
            <person name="Hinnebusch J."/>
        </authorList>
    </citation>
    <scope>NUCLEOTIDE SEQUENCE</scope>
</reference>
<dbReference type="PANTHER" id="PTHR21382">
    <property type="entry name" value="NADH-UBIQUINONE OXIDOREDUCTASE SUBUNIT"/>
    <property type="match status" value="1"/>
</dbReference>
<keyword evidence="5" id="KW-0999">Mitochondrion inner membrane</keyword>
<organism evidence="12">
    <name type="scientific">Xenopsylla cheopis</name>
    <name type="common">Oriental rat flea</name>
    <name type="synonym">Pulex cheopis</name>
    <dbReference type="NCBI Taxonomy" id="163159"/>
    <lineage>
        <taxon>Eukaryota</taxon>
        <taxon>Metazoa</taxon>
        <taxon>Ecdysozoa</taxon>
        <taxon>Arthropoda</taxon>
        <taxon>Hexapoda</taxon>
        <taxon>Insecta</taxon>
        <taxon>Pterygota</taxon>
        <taxon>Neoptera</taxon>
        <taxon>Endopterygota</taxon>
        <taxon>Siphonaptera</taxon>
        <taxon>Pulicidae</taxon>
        <taxon>Xenopsyllinae</taxon>
        <taxon>Xenopsylla</taxon>
    </lineage>
</organism>
<feature type="transmembrane region" description="Helical" evidence="11">
    <location>
        <begin position="54"/>
        <end position="74"/>
    </location>
</feature>
<name>A0A6M2DZ21_XENCH</name>
<evidence type="ECO:0000256" key="3">
    <source>
        <dbReference type="ARBA" id="ARBA00018191"/>
    </source>
</evidence>
<keyword evidence="7" id="KW-0496">Mitochondrion</keyword>
<keyword evidence="12" id="KW-0830">Ubiquinone</keyword>
<dbReference type="GO" id="GO:0005743">
    <property type="term" value="C:mitochondrial inner membrane"/>
    <property type="evidence" value="ECO:0007669"/>
    <property type="project" value="UniProtKB-SubCell"/>
</dbReference>
<dbReference type="GO" id="GO:0045271">
    <property type="term" value="C:respiratory chain complex I"/>
    <property type="evidence" value="ECO:0007669"/>
    <property type="project" value="InterPro"/>
</dbReference>
<evidence type="ECO:0000256" key="9">
    <source>
        <dbReference type="ARBA" id="ARBA00030608"/>
    </source>
</evidence>
<dbReference type="PANTHER" id="PTHR21382:SF1">
    <property type="entry name" value="NADH DEHYDROGENASE [UBIQUINONE] 1 ALPHA SUBCOMPLEX SUBUNIT 11"/>
    <property type="match status" value="1"/>
</dbReference>
<evidence type="ECO:0000256" key="1">
    <source>
        <dbReference type="ARBA" id="ARBA00004292"/>
    </source>
</evidence>
<dbReference type="GO" id="GO:0006120">
    <property type="term" value="P:mitochondrial electron transport, NADH to ubiquinone"/>
    <property type="evidence" value="ECO:0007669"/>
    <property type="project" value="InterPro"/>
</dbReference>
<evidence type="ECO:0000256" key="10">
    <source>
        <dbReference type="ARBA" id="ARBA00031497"/>
    </source>
</evidence>
<evidence type="ECO:0000256" key="7">
    <source>
        <dbReference type="ARBA" id="ARBA00023128"/>
    </source>
</evidence>
<protein>
    <recommendedName>
        <fullName evidence="3">NADH dehydrogenase [ubiquinone] 1 alpha subcomplex subunit 11</fullName>
    </recommendedName>
    <alternativeName>
        <fullName evidence="9">Complex I-B14.7</fullName>
    </alternativeName>
    <alternativeName>
        <fullName evidence="10">NADH-ubiquinone oxidoreductase subunit B14.7</fullName>
    </alternativeName>
</protein>
<evidence type="ECO:0000313" key="12">
    <source>
        <dbReference type="EMBL" id="NOV49827.1"/>
    </source>
</evidence>
<keyword evidence="6 11" id="KW-1133">Transmembrane helix</keyword>
<sequence>MLKYKYYDSPEGQDLIKKLFVTGKYATVAGLGWSSIDVLLYSKPKSYFEALGRYATITGPLVGMAAAFTIGTYVSTNVRGKDDYKNYMVGATSAGCLWGALRRSYLFAINASLVFSLCSFIKKKSIELDVVLFPEPRITLDGSLWMQRLDMTLLKEPPKTWTRGDGTP</sequence>
<keyword evidence="4 11" id="KW-0812">Transmembrane</keyword>
<evidence type="ECO:0000256" key="11">
    <source>
        <dbReference type="SAM" id="Phobius"/>
    </source>
</evidence>
<keyword evidence="8 11" id="KW-0472">Membrane</keyword>
<accession>A0A6M2DZ21</accession>
<evidence type="ECO:0000256" key="2">
    <source>
        <dbReference type="ARBA" id="ARBA00008699"/>
    </source>
</evidence>
<feature type="transmembrane region" description="Helical" evidence="11">
    <location>
        <begin position="20"/>
        <end position="42"/>
    </location>
</feature>
<proteinExistence type="inferred from homology"/>